<comment type="cofactor">
    <cofactor evidence="6">
        <name>heme</name>
        <dbReference type="ChEBI" id="CHEBI:30413"/>
    </cofactor>
</comment>
<dbReference type="Proteomes" id="UP000030651">
    <property type="component" value="Unassembled WGS sequence"/>
</dbReference>
<dbReference type="GO" id="GO:0005506">
    <property type="term" value="F:iron ion binding"/>
    <property type="evidence" value="ECO:0007669"/>
    <property type="project" value="InterPro"/>
</dbReference>
<evidence type="ECO:0000256" key="6">
    <source>
        <dbReference type="PIRSR" id="PIRSR602401-1"/>
    </source>
</evidence>
<evidence type="ECO:0000256" key="4">
    <source>
        <dbReference type="ARBA" id="ARBA00023004"/>
    </source>
</evidence>
<gene>
    <name evidence="8" type="ORF">PFICI_06443</name>
</gene>
<dbReference type="PRINTS" id="PR00463">
    <property type="entry name" value="EP450I"/>
</dbReference>
<protein>
    <recommendedName>
        <fullName evidence="10">Cytochrome P450</fullName>
    </recommendedName>
</protein>
<evidence type="ECO:0000256" key="7">
    <source>
        <dbReference type="SAM" id="Phobius"/>
    </source>
</evidence>
<dbReference type="GO" id="GO:0020037">
    <property type="term" value="F:heme binding"/>
    <property type="evidence" value="ECO:0007669"/>
    <property type="project" value="InterPro"/>
</dbReference>
<organism evidence="8 9">
    <name type="scientific">Pestalotiopsis fici (strain W106-1 / CGMCC3.15140)</name>
    <dbReference type="NCBI Taxonomy" id="1229662"/>
    <lineage>
        <taxon>Eukaryota</taxon>
        <taxon>Fungi</taxon>
        <taxon>Dikarya</taxon>
        <taxon>Ascomycota</taxon>
        <taxon>Pezizomycotina</taxon>
        <taxon>Sordariomycetes</taxon>
        <taxon>Xylariomycetidae</taxon>
        <taxon>Amphisphaeriales</taxon>
        <taxon>Sporocadaceae</taxon>
        <taxon>Pestalotiopsis</taxon>
    </lineage>
</organism>
<evidence type="ECO:0008006" key="10">
    <source>
        <dbReference type="Google" id="ProtNLM"/>
    </source>
</evidence>
<keyword evidence="7" id="KW-0812">Transmembrane</keyword>
<dbReference type="AlphaFoldDB" id="W3X8C5"/>
<keyword evidence="2 6" id="KW-0479">Metal-binding</keyword>
<dbReference type="RefSeq" id="XP_007833215.1">
    <property type="nucleotide sequence ID" value="XM_007835024.1"/>
</dbReference>
<keyword evidence="3" id="KW-0560">Oxidoreductase</keyword>
<evidence type="ECO:0000256" key="3">
    <source>
        <dbReference type="ARBA" id="ARBA00023002"/>
    </source>
</evidence>
<name>W3X8C5_PESFW</name>
<accession>W3X8C5</accession>
<dbReference type="InterPro" id="IPR036396">
    <property type="entry name" value="Cyt_P450_sf"/>
</dbReference>
<evidence type="ECO:0000256" key="2">
    <source>
        <dbReference type="ARBA" id="ARBA00022723"/>
    </source>
</evidence>
<feature type="transmembrane region" description="Helical" evidence="7">
    <location>
        <begin position="6"/>
        <end position="22"/>
    </location>
</feature>
<evidence type="ECO:0000313" key="8">
    <source>
        <dbReference type="EMBL" id="ETS81441.1"/>
    </source>
</evidence>
<sequence length="542" mass="61889">MVLFAVYPIGVACILVLLYRLSQVGRRPKGLPPGPPTIPILGNIHLIPKEKPHLQFQKWANEYGPIYSLILGTKVMVVLNTDQAIKDLLDKRSNIYSSRPEMYLGQIVSGGFRMLLMEYGNNWRTLRGIVHNSLNIKASRTYVTYQDLENKDMLLGFLEAPDQFIQHIRRFTNSLSMQMMYGIRTTSIEDPQMNQLYHGFEKFSSVLASTSAALTDVFPLLRHLPDALLPMRRYARELHQEELKLWMGHWLGFKQRLRDGKAKPCFCIDLVKAQEETGISDPQASYVSNSLLEAGSDTTAATLVGFVQAMVIFPEVVAAAQAELDRVCGDRMPDLNDLPDLQYIRGCMKESLRWMPTVILGVPHAVIQDDEYMGYKIPKGAGVLWNVWTLHNDPKRHPDPRRFDPMRWADDRQTSAQAATNPDVTKRDQFVFGAGRRLCQGMHIADRSLFLAISRLLWAFDFRRAIGPDGQEILPDMGDLIEGTFVQPKPFKADIRPRSAFKAERVREEWSEMKKLLDDQLQWKSVPEGLIWRDYEPAEVKA</sequence>
<dbReference type="HOGENOM" id="CLU_001570_2_1_1"/>
<evidence type="ECO:0000256" key="1">
    <source>
        <dbReference type="ARBA" id="ARBA00010617"/>
    </source>
</evidence>
<keyword evidence="5" id="KW-0503">Monooxygenase</keyword>
<proteinExistence type="inferred from homology"/>
<dbReference type="eggNOG" id="KOG0156">
    <property type="taxonomic scope" value="Eukaryota"/>
</dbReference>
<dbReference type="GO" id="GO:0004497">
    <property type="term" value="F:monooxygenase activity"/>
    <property type="evidence" value="ECO:0007669"/>
    <property type="project" value="UniProtKB-KW"/>
</dbReference>
<dbReference type="OMA" id="WTLGTLH"/>
<dbReference type="InterPro" id="IPR002401">
    <property type="entry name" value="Cyt_P450_E_grp-I"/>
</dbReference>
<dbReference type="PANTHER" id="PTHR46300">
    <property type="entry name" value="P450, PUTATIVE (EUROFUNG)-RELATED-RELATED"/>
    <property type="match status" value="1"/>
</dbReference>
<keyword evidence="7" id="KW-1133">Transmembrane helix</keyword>
<dbReference type="SUPFAM" id="SSF48264">
    <property type="entry name" value="Cytochrome P450"/>
    <property type="match status" value="1"/>
</dbReference>
<keyword evidence="4 6" id="KW-0408">Iron</keyword>
<evidence type="ECO:0000256" key="5">
    <source>
        <dbReference type="ARBA" id="ARBA00023033"/>
    </source>
</evidence>
<dbReference type="InParanoid" id="W3X8C5"/>
<dbReference type="CDD" id="cd11065">
    <property type="entry name" value="CYP64-like"/>
    <property type="match status" value="1"/>
</dbReference>
<dbReference type="InterPro" id="IPR001128">
    <property type="entry name" value="Cyt_P450"/>
</dbReference>
<dbReference type="GeneID" id="19271456"/>
<keyword evidence="9" id="KW-1185">Reference proteome</keyword>
<keyword evidence="7" id="KW-0472">Membrane</keyword>
<dbReference type="PANTHER" id="PTHR46300:SF2">
    <property type="entry name" value="CYTOCHROME P450 MONOOXYGENASE ALNH-RELATED"/>
    <property type="match status" value="1"/>
</dbReference>
<dbReference type="Pfam" id="PF00067">
    <property type="entry name" value="p450"/>
    <property type="match status" value="1"/>
</dbReference>
<reference evidence="9" key="1">
    <citation type="journal article" date="2015" name="BMC Genomics">
        <title>Genomic and transcriptomic analysis of the endophytic fungus Pestalotiopsis fici reveals its lifestyle and high potential for synthesis of natural products.</title>
        <authorList>
            <person name="Wang X."/>
            <person name="Zhang X."/>
            <person name="Liu L."/>
            <person name="Xiang M."/>
            <person name="Wang W."/>
            <person name="Sun X."/>
            <person name="Che Y."/>
            <person name="Guo L."/>
            <person name="Liu G."/>
            <person name="Guo L."/>
            <person name="Wang C."/>
            <person name="Yin W.B."/>
            <person name="Stadler M."/>
            <person name="Zhang X."/>
            <person name="Liu X."/>
        </authorList>
    </citation>
    <scope>NUCLEOTIDE SEQUENCE [LARGE SCALE GENOMIC DNA]</scope>
    <source>
        <strain evidence="9">W106-1 / CGMCC3.15140</strain>
    </source>
</reference>
<evidence type="ECO:0000313" key="9">
    <source>
        <dbReference type="Proteomes" id="UP000030651"/>
    </source>
</evidence>
<comment type="similarity">
    <text evidence="1">Belongs to the cytochrome P450 family.</text>
</comment>
<keyword evidence="6" id="KW-0349">Heme</keyword>
<dbReference type="Gene3D" id="1.10.630.10">
    <property type="entry name" value="Cytochrome P450"/>
    <property type="match status" value="1"/>
</dbReference>
<dbReference type="PRINTS" id="PR00385">
    <property type="entry name" value="P450"/>
</dbReference>
<dbReference type="GO" id="GO:0016705">
    <property type="term" value="F:oxidoreductase activity, acting on paired donors, with incorporation or reduction of molecular oxygen"/>
    <property type="evidence" value="ECO:0007669"/>
    <property type="project" value="InterPro"/>
</dbReference>
<dbReference type="KEGG" id="pfy:PFICI_06443"/>
<dbReference type="InterPro" id="IPR050364">
    <property type="entry name" value="Cytochrome_P450_fung"/>
</dbReference>
<feature type="binding site" description="axial binding residue" evidence="6">
    <location>
        <position position="439"/>
    </location>
    <ligand>
        <name>heme</name>
        <dbReference type="ChEBI" id="CHEBI:30413"/>
    </ligand>
    <ligandPart>
        <name>Fe</name>
        <dbReference type="ChEBI" id="CHEBI:18248"/>
    </ligandPart>
</feature>
<dbReference type="OrthoDB" id="1055148at2759"/>
<dbReference type="EMBL" id="KI912112">
    <property type="protein sequence ID" value="ETS81441.1"/>
    <property type="molecule type" value="Genomic_DNA"/>
</dbReference>